<keyword evidence="2" id="KW-1185">Reference proteome</keyword>
<dbReference type="AlphaFoldDB" id="A0A0R2CPB3"/>
<dbReference type="Proteomes" id="UP000051256">
    <property type="component" value="Unassembled WGS sequence"/>
</dbReference>
<evidence type="ECO:0000313" key="2">
    <source>
        <dbReference type="Proteomes" id="UP000051256"/>
    </source>
</evidence>
<dbReference type="PATRIC" id="fig|1423802.4.peg.343"/>
<dbReference type="EMBL" id="AYZR01000008">
    <property type="protein sequence ID" value="KRM93615.1"/>
    <property type="molecule type" value="Genomic_DNA"/>
</dbReference>
<dbReference type="STRING" id="1423802.FC56_GL000332"/>
<proteinExistence type="predicted"/>
<comment type="caution">
    <text evidence="1">The sequence shown here is derived from an EMBL/GenBank/DDBJ whole genome shotgun (WGS) entry which is preliminary data.</text>
</comment>
<protein>
    <submittedName>
        <fullName evidence="1">Uncharacterized protein</fullName>
    </submittedName>
</protein>
<organism evidence="1 2">
    <name type="scientific">Lentilactobacillus senioris DSM 24302 = JCM 17472</name>
    <dbReference type="NCBI Taxonomy" id="1423802"/>
    <lineage>
        <taxon>Bacteria</taxon>
        <taxon>Bacillati</taxon>
        <taxon>Bacillota</taxon>
        <taxon>Bacilli</taxon>
        <taxon>Lactobacillales</taxon>
        <taxon>Lactobacillaceae</taxon>
        <taxon>Lentilactobacillus</taxon>
    </lineage>
</organism>
<accession>A0A0R2CPB3</accession>
<gene>
    <name evidence="1" type="ORF">FC56_GL000332</name>
</gene>
<sequence>MFIDDTVAVGNAQMYFPDHEIVVTRMSPEFISTNSNLLDYFYDFTKQNDQSYDELWVTTGHLQDSNKYMVELSFE</sequence>
<reference evidence="1 2" key="1">
    <citation type="journal article" date="2015" name="Genome Announc.">
        <title>Expanding the biotechnology potential of lactobacilli through comparative genomics of 213 strains and associated genera.</title>
        <authorList>
            <person name="Sun Z."/>
            <person name="Harris H.M."/>
            <person name="McCann A."/>
            <person name="Guo C."/>
            <person name="Argimon S."/>
            <person name="Zhang W."/>
            <person name="Yang X."/>
            <person name="Jeffery I.B."/>
            <person name="Cooney J.C."/>
            <person name="Kagawa T.F."/>
            <person name="Liu W."/>
            <person name="Song Y."/>
            <person name="Salvetti E."/>
            <person name="Wrobel A."/>
            <person name="Rasinkangas P."/>
            <person name="Parkhill J."/>
            <person name="Rea M.C."/>
            <person name="O'Sullivan O."/>
            <person name="Ritari J."/>
            <person name="Douillard F.P."/>
            <person name="Paul Ross R."/>
            <person name="Yang R."/>
            <person name="Briner A.E."/>
            <person name="Felis G.E."/>
            <person name="de Vos W.M."/>
            <person name="Barrangou R."/>
            <person name="Klaenhammer T.R."/>
            <person name="Caufield P.W."/>
            <person name="Cui Y."/>
            <person name="Zhang H."/>
            <person name="O'Toole P.W."/>
        </authorList>
    </citation>
    <scope>NUCLEOTIDE SEQUENCE [LARGE SCALE GENOMIC DNA]</scope>
    <source>
        <strain evidence="1 2">DSM 24302</strain>
    </source>
</reference>
<name>A0A0R2CPB3_9LACO</name>
<evidence type="ECO:0000313" key="1">
    <source>
        <dbReference type="EMBL" id="KRM93615.1"/>
    </source>
</evidence>